<dbReference type="HOGENOM" id="CLU_069129_8_0_12"/>
<dbReference type="CDD" id="cd02440">
    <property type="entry name" value="AdoMet_MTases"/>
    <property type="match status" value="1"/>
</dbReference>
<sequence length="232" mass="26625">MESLENIVEYYDELYPVSDGQKSFFGTLLRHYEAPARLLRINCASGAFEHALARDGYDVTGTDASRDFIDTAVRRKRIPNADVRFFQMTPSEIGRFLAKSFYQCLYMLEDALYFIGDKILFRKFFFDCRKLLAPGGSLVLHMPGFPQVRESIRVKLLSVLKKDDDGTLLLSQHLEREGEKFIPVRTDVPVYMPPADETERFAKEAGFDSVDFYTDWEGERCGADKAAVWVLK</sequence>
<dbReference type="STRING" id="1125699.HMPREF9194_00257"/>
<dbReference type="Gene3D" id="3.40.50.150">
    <property type="entry name" value="Vaccinia Virus protein VP39"/>
    <property type="match status" value="1"/>
</dbReference>
<protein>
    <recommendedName>
        <fullName evidence="1">Methyltransferase domain-containing protein</fullName>
    </recommendedName>
</protein>
<dbReference type="Gene3D" id="2.20.25.110">
    <property type="entry name" value="S-adenosyl-L-methionine-dependent methyltransferases"/>
    <property type="match status" value="1"/>
</dbReference>
<accession>S3KJ61</accession>
<gene>
    <name evidence="2" type="ORF">HMPREF9194_00257</name>
</gene>
<dbReference type="InterPro" id="IPR041698">
    <property type="entry name" value="Methyltransf_25"/>
</dbReference>
<dbReference type="EMBL" id="ATFF01000002">
    <property type="protein sequence ID" value="EPF32262.1"/>
    <property type="molecule type" value="Genomic_DNA"/>
</dbReference>
<dbReference type="PATRIC" id="fig|1125699.3.peg.261"/>
<dbReference type="Pfam" id="PF13649">
    <property type="entry name" value="Methyltransf_25"/>
    <property type="match status" value="1"/>
</dbReference>
<evidence type="ECO:0000313" key="2">
    <source>
        <dbReference type="EMBL" id="EPF32262.1"/>
    </source>
</evidence>
<comment type="caution">
    <text evidence="2">The sequence shown here is derived from an EMBL/GenBank/DDBJ whole genome shotgun (WGS) entry which is preliminary data.</text>
</comment>
<dbReference type="InterPro" id="IPR029063">
    <property type="entry name" value="SAM-dependent_MTases_sf"/>
</dbReference>
<organism evidence="2 3">
    <name type="scientific">Treponema maltophilum ATCC 51939</name>
    <dbReference type="NCBI Taxonomy" id="1125699"/>
    <lineage>
        <taxon>Bacteria</taxon>
        <taxon>Pseudomonadati</taxon>
        <taxon>Spirochaetota</taxon>
        <taxon>Spirochaetia</taxon>
        <taxon>Spirochaetales</taxon>
        <taxon>Treponemataceae</taxon>
        <taxon>Treponema</taxon>
    </lineage>
</organism>
<evidence type="ECO:0000313" key="3">
    <source>
        <dbReference type="Proteomes" id="UP000014541"/>
    </source>
</evidence>
<proteinExistence type="predicted"/>
<feature type="domain" description="Methyltransferase" evidence="1">
    <location>
        <begin position="39"/>
        <end position="136"/>
    </location>
</feature>
<keyword evidence="3" id="KW-1185">Reference proteome</keyword>
<dbReference type="Proteomes" id="UP000014541">
    <property type="component" value="Unassembled WGS sequence"/>
</dbReference>
<name>S3KJ61_TREMA</name>
<reference evidence="2 3" key="1">
    <citation type="submission" date="2013-04" db="EMBL/GenBank/DDBJ databases">
        <title>The Genome Sequence of Treponema maltophilum ATCC 51939.</title>
        <authorList>
            <consortium name="The Broad Institute Genomics Platform"/>
            <person name="Earl A."/>
            <person name="Ward D."/>
            <person name="Feldgarden M."/>
            <person name="Gevers D."/>
            <person name="Leonetti C."/>
            <person name="Blanton J.M."/>
            <person name="Dewhirst F.E."/>
            <person name="Izard J."/>
            <person name="Walker B."/>
            <person name="Young S."/>
            <person name="Zeng Q."/>
            <person name="Gargeya S."/>
            <person name="Fitzgerald M."/>
            <person name="Haas B."/>
            <person name="Abouelleil A."/>
            <person name="Allen A.W."/>
            <person name="Alvarado L."/>
            <person name="Arachchi H.M."/>
            <person name="Berlin A.M."/>
            <person name="Chapman S.B."/>
            <person name="Gainer-Dewar J."/>
            <person name="Goldberg J."/>
            <person name="Griggs A."/>
            <person name="Gujja S."/>
            <person name="Hansen M."/>
            <person name="Howarth C."/>
            <person name="Imamovic A."/>
            <person name="Ireland A."/>
            <person name="Larimer J."/>
            <person name="McCowan C."/>
            <person name="Murphy C."/>
            <person name="Pearson M."/>
            <person name="Poon T.W."/>
            <person name="Priest M."/>
            <person name="Roberts A."/>
            <person name="Saif S."/>
            <person name="Shea T."/>
            <person name="Sisk P."/>
            <person name="Sykes S."/>
            <person name="Wortman J."/>
            <person name="Nusbaum C."/>
            <person name="Birren B."/>
        </authorList>
    </citation>
    <scope>NUCLEOTIDE SEQUENCE [LARGE SCALE GENOMIC DNA]</scope>
    <source>
        <strain evidence="2 3">ATCC 51939</strain>
    </source>
</reference>
<dbReference type="eggNOG" id="COG2226">
    <property type="taxonomic scope" value="Bacteria"/>
</dbReference>
<dbReference type="SUPFAM" id="SSF53335">
    <property type="entry name" value="S-adenosyl-L-methionine-dependent methyltransferases"/>
    <property type="match status" value="1"/>
</dbReference>
<evidence type="ECO:0000259" key="1">
    <source>
        <dbReference type="Pfam" id="PF13649"/>
    </source>
</evidence>
<dbReference type="AlphaFoldDB" id="S3KJ61"/>